<accession>A0A6J4S4H5</accession>
<dbReference type="AlphaFoldDB" id="A0A6J4S4H5"/>
<dbReference type="EMBL" id="CADCVZ010000002">
    <property type="protein sequence ID" value="CAA9489565.1"/>
    <property type="molecule type" value="Genomic_DNA"/>
</dbReference>
<feature type="signal peptide" evidence="1">
    <location>
        <begin position="1"/>
        <end position="21"/>
    </location>
</feature>
<feature type="chain" id="PRO_5026860938" evidence="1">
    <location>
        <begin position="22"/>
        <end position="128"/>
    </location>
</feature>
<dbReference type="RefSeq" id="WP_294171463.1">
    <property type="nucleotide sequence ID" value="NZ_CADCVZ010000002.1"/>
</dbReference>
<protein>
    <submittedName>
        <fullName evidence="2">Uncharacterized protein</fullName>
    </submittedName>
</protein>
<evidence type="ECO:0000256" key="1">
    <source>
        <dbReference type="SAM" id="SignalP"/>
    </source>
</evidence>
<reference evidence="2" key="1">
    <citation type="submission" date="2020-02" db="EMBL/GenBank/DDBJ databases">
        <authorList>
            <person name="Meier V. D."/>
        </authorList>
    </citation>
    <scope>NUCLEOTIDE SEQUENCE</scope>
    <source>
        <strain evidence="2">AVDCRST_MAG09</strain>
    </source>
</reference>
<keyword evidence="1" id="KW-0732">Signal</keyword>
<sequence length="128" mass="12914">MIAARMALCVGLLACGTAAGAQSWTPGSEIAGQTVQVDTNGVVNNITFNPDGSAIITTPSGRAVPASWTASGSQLCLTAGGPAECFPYAQAFQAGQPVTLTSSCNATSRWLATNTNQPATQRPAGERG</sequence>
<proteinExistence type="predicted"/>
<evidence type="ECO:0000313" key="2">
    <source>
        <dbReference type="EMBL" id="CAA9489565.1"/>
    </source>
</evidence>
<gene>
    <name evidence="2" type="ORF">AVDCRST_MAG09-73</name>
</gene>
<organism evidence="2">
    <name type="scientific">uncultured Sphingomonas sp</name>
    <dbReference type="NCBI Taxonomy" id="158754"/>
    <lineage>
        <taxon>Bacteria</taxon>
        <taxon>Pseudomonadati</taxon>
        <taxon>Pseudomonadota</taxon>
        <taxon>Alphaproteobacteria</taxon>
        <taxon>Sphingomonadales</taxon>
        <taxon>Sphingomonadaceae</taxon>
        <taxon>Sphingomonas</taxon>
        <taxon>environmental samples</taxon>
    </lineage>
</organism>
<name>A0A6J4S4H5_9SPHN</name>